<dbReference type="GO" id="GO:0042147">
    <property type="term" value="P:retrograde transport, endosome to Golgi"/>
    <property type="evidence" value="ECO:0007669"/>
    <property type="project" value="InterPro"/>
</dbReference>
<evidence type="ECO:0000256" key="5">
    <source>
        <dbReference type="ARBA" id="ARBA00022927"/>
    </source>
</evidence>
<organism evidence="12 13">
    <name type="scientific">Capronia coronata CBS 617.96</name>
    <dbReference type="NCBI Taxonomy" id="1182541"/>
    <lineage>
        <taxon>Eukaryota</taxon>
        <taxon>Fungi</taxon>
        <taxon>Dikarya</taxon>
        <taxon>Ascomycota</taxon>
        <taxon>Pezizomycotina</taxon>
        <taxon>Eurotiomycetes</taxon>
        <taxon>Chaetothyriomycetidae</taxon>
        <taxon>Chaetothyriales</taxon>
        <taxon>Herpotrichiellaceae</taxon>
        <taxon>Capronia</taxon>
    </lineage>
</organism>
<feature type="compositionally biased region" description="Basic and acidic residues" evidence="10">
    <location>
        <begin position="467"/>
        <end position="482"/>
    </location>
</feature>
<keyword evidence="9" id="KW-0175">Coiled coil</keyword>
<dbReference type="GO" id="GO:0035091">
    <property type="term" value="F:phosphatidylinositol binding"/>
    <property type="evidence" value="ECO:0007669"/>
    <property type="project" value="InterPro"/>
</dbReference>
<feature type="region of interest" description="Disordered" evidence="10">
    <location>
        <begin position="446"/>
        <end position="528"/>
    </location>
</feature>
<dbReference type="SMART" id="SM00312">
    <property type="entry name" value="PX"/>
    <property type="match status" value="1"/>
</dbReference>
<dbReference type="CDD" id="cd06867">
    <property type="entry name" value="PX_SNX41_42"/>
    <property type="match status" value="1"/>
</dbReference>
<dbReference type="Proteomes" id="UP000019484">
    <property type="component" value="Unassembled WGS sequence"/>
</dbReference>
<dbReference type="GO" id="GO:0006914">
    <property type="term" value="P:autophagy"/>
    <property type="evidence" value="ECO:0007669"/>
    <property type="project" value="UniProtKB-KW"/>
</dbReference>
<accession>W9YRM9</accession>
<keyword evidence="8" id="KW-0472">Membrane</keyword>
<evidence type="ECO:0000256" key="2">
    <source>
        <dbReference type="ARBA" id="ARBA00010883"/>
    </source>
</evidence>
<feature type="region of interest" description="Disordered" evidence="10">
    <location>
        <begin position="248"/>
        <end position="285"/>
    </location>
</feature>
<evidence type="ECO:0000256" key="9">
    <source>
        <dbReference type="SAM" id="Coils"/>
    </source>
</evidence>
<keyword evidence="5" id="KW-0653">Protein transport</keyword>
<keyword evidence="13" id="KW-1185">Reference proteome</keyword>
<evidence type="ECO:0000313" key="12">
    <source>
        <dbReference type="EMBL" id="EXJ95223.1"/>
    </source>
</evidence>
<reference evidence="12 13" key="1">
    <citation type="submission" date="2013-03" db="EMBL/GenBank/DDBJ databases">
        <title>The Genome Sequence of Capronia coronata CBS 617.96.</title>
        <authorList>
            <consortium name="The Broad Institute Genomics Platform"/>
            <person name="Cuomo C."/>
            <person name="de Hoog S."/>
            <person name="Gorbushina A."/>
            <person name="Walker B."/>
            <person name="Young S.K."/>
            <person name="Zeng Q."/>
            <person name="Gargeya S."/>
            <person name="Fitzgerald M."/>
            <person name="Haas B."/>
            <person name="Abouelleil A."/>
            <person name="Allen A.W."/>
            <person name="Alvarado L."/>
            <person name="Arachchi H.M."/>
            <person name="Berlin A.M."/>
            <person name="Chapman S.B."/>
            <person name="Gainer-Dewar J."/>
            <person name="Goldberg J."/>
            <person name="Griggs A."/>
            <person name="Gujja S."/>
            <person name="Hansen M."/>
            <person name="Howarth C."/>
            <person name="Imamovic A."/>
            <person name="Ireland A."/>
            <person name="Larimer J."/>
            <person name="McCowan C."/>
            <person name="Murphy C."/>
            <person name="Pearson M."/>
            <person name="Poon T.W."/>
            <person name="Priest M."/>
            <person name="Roberts A."/>
            <person name="Saif S."/>
            <person name="Shea T."/>
            <person name="Sisk P."/>
            <person name="Sykes S."/>
            <person name="Wortman J."/>
            <person name="Nusbaum C."/>
            <person name="Birren B."/>
        </authorList>
    </citation>
    <scope>NUCLEOTIDE SEQUENCE [LARGE SCALE GENOMIC DNA]</scope>
    <source>
        <strain evidence="12 13">CBS 617.96</strain>
    </source>
</reference>
<feature type="compositionally biased region" description="Polar residues" evidence="10">
    <location>
        <begin position="19"/>
        <end position="28"/>
    </location>
</feature>
<dbReference type="InterPro" id="IPR051079">
    <property type="entry name" value="Sorting_Nexin_Autophagy"/>
</dbReference>
<dbReference type="OrthoDB" id="289314at2759"/>
<dbReference type="Pfam" id="PF00787">
    <property type="entry name" value="PX"/>
    <property type="match status" value="1"/>
</dbReference>
<dbReference type="PANTHER" id="PTHR46979:SF2">
    <property type="entry name" value="SORTING NEXIN-41"/>
    <property type="match status" value="1"/>
</dbReference>
<evidence type="ECO:0000256" key="6">
    <source>
        <dbReference type="ARBA" id="ARBA00023006"/>
    </source>
</evidence>
<evidence type="ECO:0000256" key="8">
    <source>
        <dbReference type="ARBA" id="ARBA00023136"/>
    </source>
</evidence>
<dbReference type="GO" id="GO:0010008">
    <property type="term" value="C:endosome membrane"/>
    <property type="evidence" value="ECO:0007669"/>
    <property type="project" value="UniProtKB-SubCell"/>
</dbReference>
<dbReference type="STRING" id="1182541.W9YRM9"/>
<dbReference type="Gene3D" id="1.20.1270.60">
    <property type="entry name" value="Arfaptin homology (AH) domain/BAR domain"/>
    <property type="match status" value="2"/>
</dbReference>
<dbReference type="EMBL" id="AMWN01000001">
    <property type="protein sequence ID" value="EXJ95223.1"/>
    <property type="molecule type" value="Genomic_DNA"/>
</dbReference>
<name>W9YRM9_9EURO</name>
<dbReference type="InterPro" id="IPR001683">
    <property type="entry name" value="PX_dom"/>
</dbReference>
<dbReference type="InterPro" id="IPR027267">
    <property type="entry name" value="AH/BAR_dom_sf"/>
</dbReference>
<dbReference type="Gene3D" id="3.30.1520.10">
    <property type="entry name" value="Phox-like domain"/>
    <property type="match status" value="1"/>
</dbReference>
<dbReference type="HOGENOM" id="CLU_014456_0_0_1"/>
<dbReference type="PANTHER" id="PTHR46979">
    <property type="entry name" value="SORTING NEXIN-41"/>
    <property type="match status" value="1"/>
</dbReference>
<comment type="caution">
    <text evidence="12">The sequence shown here is derived from an EMBL/GenBank/DDBJ whole genome shotgun (WGS) entry which is preliminary data.</text>
</comment>
<evidence type="ECO:0000256" key="10">
    <source>
        <dbReference type="SAM" id="MobiDB-lite"/>
    </source>
</evidence>
<evidence type="ECO:0000256" key="1">
    <source>
        <dbReference type="ARBA" id="ARBA00004481"/>
    </source>
</evidence>
<dbReference type="GO" id="GO:0005829">
    <property type="term" value="C:cytosol"/>
    <property type="evidence" value="ECO:0007669"/>
    <property type="project" value="GOC"/>
</dbReference>
<dbReference type="InterPro" id="IPR036871">
    <property type="entry name" value="PX_dom_sf"/>
</dbReference>
<evidence type="ECO:0000256" key="7">
    <source>
        <dbReference type="ARBA" id="ARBA00023121"/>
    </source>
</evidence>
<keyword evidence="7" id="KW-0446">Lipid-binding</keyword>
<evidence type="ECO:0000256" key="3">
    <source>
        <dbReference type="ARBA" id="ARBA00022448"/>
    </source>
</evidence>
<dbReference type="InterPro" id="IPR044106">
    <property type="entry name" value="PX_Snx41/Atg20"/>
</dbReference>
<sequence length="635" mass="70342">MWQDDEDNNPYGSFDNHDSSTVPTNPALSASYSNSSSPPSSHSSPDEPPQFLSRPDNLSDEDEDYNANPESAPTPPKGGYDSRVQQILFENPDLEIVITDAGKSSDGGYIVYKIRTGDIEVTRRYSEFSSLRAALVNLHPTLVIPPIPEKHTMADYAAKPTKAKEDVGIIDLRKRMLGVFLNRCRRMKDVVEDGVWWRFLDPNSSWNEVLHAYPISSIPKNNLKAPPLDPANPTPAHNWLPVPSVSAKLKSAGPTSSSGTPISPPEQTYPSAASHTTPGPQVFGRFPPTTDKLSETDLDPYFINFEASTRELELLLQGSIEKVNRRTLEHLTKLSADLAELGARYNGFSLSEQSPTVAAAIERVGQAVDSTYISTEELALGLGATFAEPMRESAQFAGVVRNVLRYRVLKRVQQDMTRDDLDKKRNLLEALERSEAEAKRIDAYLSGSTTLSSPPRRSTSNASARTASERHAGPGREGHDETESVDSDFPPTHGETPSSPPSAAQGEPNPPTGPTSPTSHRKSPSGNFVTNKIFGSFRHAVNGFVDVDPERTRRDQIGKTRESLTQLEQALEVSEKDVKDATQGVMRDLKRFQKEKEDDFQRYMIAYARCHIEWARKNLETWSEAREEVDKIVAR</sequence>
<keyword evidence="4" id="KW-0967">Endosome</keyword>
<keyword evidence="3" id="KW-0813">Transport</keyword>
<proteinExistence type="inferred from homology"/>
<evidence type="ECO:0000313" key="13">
    <source>
        <dbReference type="Proteomes" id="UP000019484"/>
    </source>
</evidence>
<feature type="compositionally biased region" description="Polar residues" evidence="10">
    <location>
        <begin position="266"/>
        <end position="279"/>
    </location>
</feature>
<dbReference type="GeneID" id="19155251"/>
<keyword evidence="6" id="KW-0072">Autophagy</keyword>
<dbReference type="PROSITE" id="PS50195">
    <property type="entry name" value="PX"/>
    <property type="match status" value="1"/>
</dbReference>
<feature type="coiled-coil region" evidence="9">
    <location>
        <begin position="557"/>
        <end position="584"/>
    </location>
</feature>
<dbReference type="GO" id="GO:0015031">
    <property type="term" value="P:protein transport"/>
    <property type="evidence" value="ECO:0007669"/>
    <property type="project" value="UniProtKB-KW"/>
</dbReference>
<evidence type="ECO:0000256" key="4">
    <source>
        <dbReference type="ARBA" id="ARBA00022753"/>
    </source>
</evidence>
<feature type="domain" description="PX" evidence="11">
    <location>
        <begin position="87"/>
        <end position="207"/>
    </location>
</feature>
<dbReference type="eggNOG" id="KOG2273">
    <property type="taxonomic scope" value="Eukaryota"/>
</dbReference>
<dbReference type="AlphaFoldDB" id="W9YRM9"/>
<protein>
    <submittedName>
        <fullName evidence="12">Sorting nexin-41</fullName>
    </submittedName>
</protein>
<comment type="similarity">
    <text evidence="2">Belongs to the sorting nexin family.</text>
</comment>
<dbReference type="RefSeq" id="XP_007719452.1">
    <property type="nucleotide sequence ID" value="XM_007721262.1"/>
</dbReference>
<gene>
    <name evidence="12" type="ORF">A1O1_00343</name>
</gene>
<evidence type="ECO:0000259" key="11">
    <source>
        <dbReference type="PROSITE" id="PS50195"/>
    </source>
</evidence>
<comment type="subcellular location">
    <subcellularLocation>
        <location evidence="1">Endosome membrane</location>
        <topology evidence="1">Peripheral membrane protein</topology>
    </subcellularLocation>
</comment>
<feature type="region of interest" description="Disordered" evidence="10">
    <location>
        <begin position="1"/>
        <end position="82"/>
    </location>
</feature>
<dbReference type="SUPFAM" id="SSF64268">
    <property type="entry name" value="PX domain"/>
    <property type="match status" value="1"/>
</dbReference>
<feature type="compositionally biased region" description="Low complexity" evidence="10">
    <location>
        <begin position="29"/>
        <end position="43"/>
    </location>
</feature>
<feature type="compositionally biased region" description="Low complexity" evidence="10">
    <location>
        <begin position="446"/>
        <end position="466"/>
    </location>
</feature>